<feature type="region of interest" description="Disordered" evidence="2">
    <location>
        <begin position="855"/>
        <end position="1002"/>
    </location>
</feature>
<name>A0A8H4R2D2_9AGAR</name>
<accession>A0A8H4R2D2</accession>
<dbReference type="PANTHER" id="PTHR47417">
    <property type="entry name" value="SMR DOMAIN-CONTAINING PROTEIN YPL199C"/>
    <property type="match status" value="1"/>
</dbReference>
<dbReference type="PROSITE" id="PS50828">
    <property type="entry name" value="SMR"/>
    <property type="match status" value="1"/>
</dbReference>
<evidence type="ECO:0000256" key="1">
    <source>
        <dbReference type="SAM" id="Coils"/>
    </source>
</evidence>
<dbReference type="Gene3D" id="3.40.50.11350">
    <property type="match status" value="1"/>
</dbReference>
<reference evidence="4 5" key="1">
    <citation type="submission" date="2019-12" db="EMBL/GenBank/DDBJ databases">
        <authorList>
            <person name="Floudas D."/>
            <person name="Bentzer J."/>
            <person name="Ahren D."/>
            <person name="Johansson T."/>
            <person name="Persson P."/>
            <person name="Tunlid A."/>
        </authorList>
    </citation>
    <scope>NUCLEOTIDE SEQUENCE [LARGE SCALE GENOMIC DNA]</scope>
    <source>
        <strain evidence="4 5">CBS 102.39</strain>
    </source>
</reference>
<evidence type="ECO:0000313" key="5">
    <source>
        <dbReference type="Proteomes" id="UP000521872"/>
    </source>
</evidence>
<evidence type="ECO:0000259" key="3">
    <source>
        <dbReference type="PROSITE" id="PS50828"/>
    </source>
</evidence>
<feature type="compositionally biased region" description="Pro residues" evidence="2">
    <location>
        <begin position="969"/>
        <end position="999"/>
    </location>
</feature>
<protein>
    <recommendedName>
        <fullName evidence="3">Smr domain-containing protein</fullName>
    </recommendedName>
</protein>
<feature type="compositionally biased region" description="Polar residues" evidence="2">
    <location>
        <begin position="574"/>
        <end position="583"/>
    </location>
</feature>
<dbReference type="CDD" id="cd11296">
    <property type="entry name" value="O-FucT_like"/>
    <property type="match status" value="1"/>
</dbReference>
<proteinExistence type="predicted"/>
<evidence type="ECO:0000256" key="2">
    <source>
        <dbReference type="SAM" id="MobiDB-lite"/>
    </source>
</evidence>
<dbReference type="SUPFAM" id="SSF160443">
    <property type="entry name" value="SMR domain-like"/>
    <property type="match status" value="1"/>
</dbReference>
<feature type="coiled-coil region" evidence="1">
    <location>
        <begin position="1024"/>
        <end position="1051"/>
    </location>
</feature>
<dbReference type="PANTHER" id="PTHR47417:SF1">
    <property type="entry name" value="SMR DOMAIN-CONTAINING PROTEIN YPL199C"/>
    <property type="match status" value="1"/>
</dbReference>
<feature type="region of interest" description="Disordered" evidence="2">
    <location>
        <begin position="704"/>
        <end position="726"/>
    </location>
</feature>
<feature type="compositionally biased region" description="Basic and acidic residues" evidence="2">
    <location>
        <begin position="711"/>
        <end position="723"/>
    </location>
</feature>
<organism evidence="4 5">
    <name type="scientific">Agrocybe pediades</name>
    <dbReference type="NCBI Taxonomy" id="84607"/>
    <lineage>
        <taxon>Eukaryota</taxon>
        <taxon>Fungi</taxon>
        <taxon>Dikarya</taxon>
        <taxon>Basidiomycota</taxon>
        <taxon>Agaricomycotina</taxon>
        <taxon>Agaricomycetes</taxon>
        <taxon>Agaricomycetidae</taxon>
        <taxon>Agaricales</taxon>
        <taxon>Agaricineae</taxon>
        <taxon>Strophariaceae</taxon>
        <taxon>Agrocybe</taxon>
    </lineage>
</organism>
<gene>
    <name evidence="4" type="ORF">D9613_000292</name>
</gene>
<feature type="compositionally biased region" description="Polar residues" evidence="2">
    <location>
        <begin position="674"/>
        <end position="683"/>
    </location>
</feature>
<dbReference type="EMBL" id="JAACJL010000015">
    <property type="protein sequence ID" value="KAF4620527.1"/>
    <property type="molecule type" value="Genomic_DNA"/>
</dbReference>
<dbReference type="InterPro" id="IPR036063">
    <property type="entry name" value="Smr_dom_sf"/>
</dbReference>
<dbReference type="Pfam" id="PF01713">
    <property type="entry name" value="Smr"/>
    <property type="match status" value="1"/>
</dbReference>
<feature type="compositionally biased region" description="Pro residues" evidence="2">
    <location>
        <begin position="663"/>
        <end position="673"/>
    </location>
</feature>
<keyword evidence="5" id="KW-1185">Reference proteome</keyword>
<keyword evidence="1" id="KW-0175">Coiled coil</keyword>
<dbReference type="InterPro" id="IPR053020">
    <property type="entry name" value="Smr_domain_protein"/>
</dbReference>
<dbReference type="SMART" id="SM00463">
    <property type="entry name" value="SMR"/>
    <property type="match status" value="1"/>
</dbReference>
<dbReference type="InterPro" id="IPR002625">
    <property type="entry name" value="Smr_dom"/>
</dbReference>
<feature type="compositionally biased region" description="Pro residues" evidence="2">
    <location>
        <begin position="903"/>
        <end position="912"/>
    </location>
</feature>
<feature type="domain" description="Smr" evidence="3">
    <location>
        <begin position="1095"/>
        <end position="1171"/>
    </location>
</feature>
<sequence>MVGQPVYGLPLSAGIIPFGDIFDLEGLRNELRTEILEWRDVKILPNPQSDDQFSTSEIEHVGCWTTVPESSKGAKWSDNVVRHLGLDASYTRVPTFTRPSPQDPNEYHVILPQLAALIYPRGPIARPESFELLEASRMGKRLKPDSHLSCFDSLYYSTSGARHFEWNFSWSPVWRTVGRHLQFTERMKTLGQSYLSRIFGVPAAKVPPYRLQFIIIHVRRGDFSGKCSKNGQEDCFPSLVAYEKHVQDIRGKLAEKSGLVVNNVVVISDEKSDAFWNIVRAKGWLFVNHTEEHTLERYGEWYPPLIDIVMQSFAVGFVGTKDSTFSLVGERRVQDWNGGLVADVNTLFAFCHEIACVQWRRDIYKGWVTCVTLLNCHDMRHSVDLLRRSMFCAENTRRKPLEFELLDYYHIPSQGTRIEPSFTTIYPSLMDTSLSIAAGLGLRLFLASVTGEVGPSYQLPTAALGLWEGIVVHQISGRSFSPHLDHILAYGLRIVVDLLVTKDMRRMAMVVLWTVFGTFISELITPYESLRAAVEKEIRRRERRHRHSRSVPAQPVPVIAAPLPPRVRAYRQSGPDQGQTSATPYLPPMPPGSSTPIFPLDERPATPPSFFLQENTPLSPSPKPVQLQFHPADESSPRNALPVRPRSALASVLDQSPDSGSPLPVPMHLPTPPESAQSGNPSEGQGEGNETYISRFETHLSTIHELSSPEDGDRSASPERRDVGLPSNIPVQQETTIFLAQTAPFQVSKQDPSWLAPALTKAEPEAIFLNPFAAASSEHLPLPVRMGHQEPLWQIQTPIEPTNGFHHKAEERMYAAPGEYPDDSDSDELRTPGARAKLMMETDNEHEADPLQTPMQHATTAGTPAAVQDGDDAKEQLSPLVLNVRSVLDNDDDVYRVSDETPSPSPSPPSPPSASYSHDTYPGQDDGPPAEDEQEIDETPMPGSLSQFTILQPPLPPSGPLFPTYMSPSVPPAHPTPPSPPPPPPPPPAPESPPPPPSPATIISDISVLSTLSTRIPTALFKRAEELRKKAREEEAIRANLEAQRRRAENEGRAHDALRLRIKIRDMDVEAQKLHDKAARRYYAATNPIMKTSEIDVHGLRPREAYDRIERAILKASAEKRKTIRIIVGQGHHSINKIPVLKLTVQRELQRLRIPCEVHSRNPGVLLVTVPQPSSSSS</sequence>
<feature type="compositionally biased region" description="Acidic residues" evidence="2">
    <location>
        <begin position="928"/>
        <end position="938"/>
    </location>
</feature>
<dbReference type="Gene3D" id="3.30.1370.110">
    <property type="match status" value="1"/>
</dbReference>
<feature type="region of interest" description="Disordered" evidence="2">
    <location>
        <begin position="568"/>
        <end position="689"/>
    </location>
</feature>
<evidence type="ECO:0000313" key="4">
    <source>
        <dbReference type="EMBL" id="KAF4620527.1"/>
    </source>
</evidence>
<dbReference type="Proteomes" id="UP000521872">
    <property type="component" value="Unassembled WGS sequence"/>
</dbReference>
<comment type="caution">
    <text evidence="4">The sequence shown here is derived from an EMBL/GenBank/DDBJ whole genome shotgun (WGS) entry which is preliminary data.</text>
</comment>
<dbReference type="AlphaFoldDB" id="A0A8H4R2D2"/>